<dbReference type="HOGENOM" id="CLU_2160040_0_0_1"/>
<name>A0A0C9UXA0_SPHS4</name>
<gene>
    <name evidence="1" type="ORF">M422DRAFT_49637</name>
</gene>
<reference evidence="1 2" key="1">
    <citation type="submission" date="2014-06" db="EMBL/GenBank/DDBJ databases">
        <title>Evolutionary Origins and Diversification of the Mycorrhizal Mutualists.</title>
        <authorList>
            <consortium name="DOE Joint Genome Institute"/>
            <consortium name="Mycorrhizal Genomics Consortium"/>
            <person name="Kohler A."/>
            <person name="Kuo A."/>
            <person name="Nagy L.G."/>
            <person name="Floudas D."/>
            <person name="Copeland A."/>
            <person name="Barry K.W."/>
            <person name="Cichocki N."/>
            <person name="Veneault-Fourrey C."/>
            <person name="LaButti K."/>
            <person name="Lindquist E.A."/>
            <person name="Lipzen A."/>
            <person name="Lundell T."/>
            <person name="Morin E."/>
            <person name="Murat C."/>
            <person name="Riley R."/>
            <person name="Ohm R."/>
            <person name="Sun H."/>
            <person name="Tunlid A."/>
            <person name="Henrissat B."/>
            <person name="Grigoriev I.V."/>
            <person name="Hibbett D.S."/>
            <person name="Martin F."/>
        </authorList>
    </citation>
    <scope>NUCLEOTIDE SEQUENCE [LARGE SCALE GENOMIC DNA]</scope>
    <source>
        <strain evidence="1 2">SS14</strain>
    </source>
</reference>
<sequence length="111" mass="13013">MDMGNEESTHFYCEIGHYAWREGCEICFEKQDSEDEDSASEDDRRSEDHVFPTSLNEKIYWKSLDTLKLINSNIDSEVVKHFLMARSQIGAPLRSLYRDCVLPSKLEWFKA</sequence>
<protein>
    <submittedName>
        <fullName evidence="1">Unplaced genomic scaffold SPHSTscaffold_77, whole genome shotgun sequence</fullName>
    </submittedName>
</protein>
<evidence type="ECO:0000313" key="2">
    <source>
        <dbReference type="Proteomes" id="UP000054279"/>
    </source>
</evidence>
<dbReference type="AlphaFoldDB" id="A0A0C9UXA0"/>
<organism evidence="1 2">
    <name type="scientific">Sphaerobolus stellatus (strain SS14)</name>
    <dbReference type="NCBI Taxonomy" id="990650"/>
    <lineage>
        <taxon>Eukaryota</taxon>
        <taxon>Fungi</taxon>
        <taxon>Dikarya</taxon>
        <taxon>Basidiomycota</taxon>
        <taxon>Agaricomycotina</taxon>
        <taxon>Agaricomycetes</taxon>
        <taxon>Phallomycetidae</taxon>
        <taxon>Geastrales</taxon>
        <taxon>Sphaerobolaceae</taxon>
        <taxon>Sphaerobolus</taxon>
    </lineage>
</organism>
<proteinExistence type="predicted"/>
<dbReference type="EMBL" id="KN837152">
    <property type="protein sequence ID" value="KIJ39494.1"/>
    <property type="molecule type" value="Genomic_DNA"/>
</dbReference>
<keyword evidence="2" id="KW-1185">Reference proteome</keyword>
<accession>A0A0C9UXA0</accession>
<evidence type="ECO:0000313" key="1">
    <source>
        <dbReference type="EMBL" id="KIJ39494.1"/>
    </source>
</evidence>
<dbReference type="Proteomes" id="UP000054279">
    <property type="component" value="Unassembled WGS sequence"/>
</dbReference>